<protein>
    <recommendedName>
        <fullName evidence="6">Carrier domain-containing protein</fullName>
    </recommendedName>
</protein>
<dbReference type="AlphaFoldDB" id="W4LZP9"/>
<feature type="coiled-coil region" evidence="5">
    <location>
        <begin position="1074"/>
        <end position="1101"/>
    </location>
</feature>
<evidence type="ECO:0000256" key="3">
    <source>
        <dbReference type="ARBA" id="ARBA00022450"/>
    </source>
</evidence>
<dbReference type="PANTHER" id="PTHR45527:SF1">
    <property type="entry name" value="FATTY ACID SYNTHASE"/>
    <property type="match status" value="1"/>
</dbReference>
<dbReference type="PROSITE" id="PS50075">
    <property type="entry name" value="CARRIER"/>
    <property type="match status" value="1"/>
</dbReference>
<sequence>MNDLSDKLAALSPKQRALFELRLKKLNEQQKPPSPQITRRNLTGSCPLSLDQERLWFINRIAPGNAAYNIYFAIRLTGSLDAAILKASINEAIKRHEALRTTFGEQNGQPVQHIAPTLTVELPIIERLNLSRAEQDEVAQALATEQAQAPFDLTRGPLVRPVLLKLSDTEHVLIVTQHHIITDWWSSQQLHAEIVSIYDALVAGHSPDLPDVPFQYSDFVMWEREHLESKDLEDSLAYWRKHLAGGSFKLDLPIANRRPGLQTFQGRRQPLSFPPALAQGLRALSQRENSTMFMTLTAAFYALLFRYTNQTDITLGTPLANRSRVELEQVYGFLITMLVLHIRLSGELSFQELLGRVRTALLEAYTHQDVPFTKILDVVQPERDWSRNPLFQFSFIFLTETEISLESKALQQSAIEYDPMVSRFDMTLIAWDRGDAIAGCIEYNTDLFTPEAMTRFADHFQTLMESIVAAPDQPIVQLPMLTEAERRQLLVEWNETQLDYPTDLCMHHLFEAQAARTPDAVAVVCGSERLTYHELNRQAGQLADHLRALGVGPDVLVGLCVHRSLDMVVGLLGILKAGGAYVALDPEYPRERQAFMLRDARIDILLTQQSLVDTLPTSGLTVLCLDTPEAATVPEMASGKPSPAVTPDHLAYILYTSGSTGQPKGVAIEHRSAVAMLSWSQAEFSPDEVAGMLASTSICFDISVYELFLPLSCGGTVILVDNALALHHQVPTDVRVTLVNTVPSAMRELVRIGGVPPSVKVVNLAGEPLSNTLVQAVYEQEHVERVYNLYGPSEDTTYSTFLVAEKGAEENPTVGRPIANSQVYIVDEHMQPVPILVPGELYLGGAGLARGYLNQPEMTQDRFIDNPFGQGRLYKTGDLARYLPDGQIEFLGRMDYQVKLRGFRIELGEIETILSQHEAVRETVVVVREDQPGDPRLVAYVVPNGQAADDEDAEKLSPALRVHLRQKLPDYMVPSAFVALDSLPLTPNGKIDRLALPAPEGIGLETSYVAPDTPTEETLAAIWAEVLGVPRVGRHDDFFELGGHSLLAIQIMLRTSAAFEVELPLHYLLHHPNIAEFAQRIDATQQALANLQDTEAATEGEREEVLL</sequence>
<dbReference type="FunFam" id="3.30.300.30:FF:000010">
    <property type="entry name" value="Enterobactin synthetase component F"/>
    <property type="match status" value="1"/>
</dbReference>
<dbReference type="CDD" id="cd12115">
    <property type="entry name" value="A_NRPS_Sfm_like"/>
    <property type="match status" value="1"/>
</dbReference>
<comment type="caution">
    <text evidence="7">The sequence shown here is derived from an EMBL/GenBank/DDBJ whole genome shotgun (WGS) entry which is preliminary data.</text>
</comment>
<dbReference type="Proteomes" id="UP000019141">
    <property type="component" value="Unassembled WGS sequence"/>
</dbReference>
<comment type="similarity">
    <text evidence="2">Belongs to the ATP-dependent AMP-binding enzyme family.</text>
</comment>
<dbReference type="InterPro" id="IPR009081">
    <property type="entry name" value="PP-bd_ACP"/>
</dbReference>
<dbReference type="GO" id="GO:0043041">
    <property type="term" value="P:amino acid activation for nonribosomal peptide biosynthetic process"/>
    <property type="evidence" value="ECO:0007669"/>
    <property type="project" value="TreeGrafter"/>
</dbReference>
<keyword evidence="5" id="KW-0175">Coiled coil</keyword>
<dbReference type="Gene3D" id="3.30.300.30">
    <property type="match status" value="1"/>
</dbReference>
<dbReference type="Gene3D" id="3.30.559.10">
    <property type="entry name" value="Chloramphenicol acetyltransferase-like domain"/>
    <property type="match status" value="1"/>
</dbReference>
<dbReference type="Gene3D" id="3.30.559.30">
    <property type="entry name" value="Nonribosomal peptide synthetase, condensation domain"/>
    <property type="match status" value="1"/>
</dbReference>
<accession>W4LZP9</accession>
<dbReference type="GO" id="GO:0009239">
    <property type="term" value="P:enterobactin biosynthetic process"/>
    <property type="evidence" value="ECO:0007669"/>
    <property type="project" value="TreeGrafter"/>
</dbReference>
<evidence type="ECO:0000256" key="1">
    <source>
        <dbReference type="ARBA" id="ARBA00001957"/>
    </source>
</evidence>
<dbReference type="SUPFAM" id="SSF52777">
    <property type="entry name" value="CoA-dependent acyltransferases"/>
    <property type="match status" value="2"/>
</dbReference>
<dbReference type="InterPro" id="IPR020845">
    <property type="entry name" value="AMP-binding_CS"/>
</dbReference>
<dbReference type="GO" id="GO:0005829">
    <property type="term" value="C:cytosol"/>
    <property type="evidence" value="ECO:0007669"/>
    <property type="project" value="TreeGrafter"/>
</dbReference>
<keyword evidence="3" id="KW-0596">Phosphopantetheine</keyword>
<dbReference type="InterPro" id="IPR010071">
    <property type="entry name" value="AA_adenyl_dom"/>
</dbReference>
<dbReference type="InterPro" id="IPR036736">
    <property type="entry name" value="ACP-like_sf"/>
</dbReference>
<dbReference type="Pfam" id="PF13193">
    <property type="entry name" value="AMP-binding_C"/>
    <property type="match status" value="1"/>
</dbReference>
<dbReference type="Gene3D" id="3.40.50.1820">
    <property type="entry name" value="alpha/beta hydrolase"/>
    <property type="match status" value="1"/>
</dbReference>
<dbReference type="SUPFAM" id="SSF47336">
    <property type="entry name" value="ACP-like"/>
    <property type="match status" value="1"/>
</dbReference>
<dbReference type="Pfam" id="PF00668">
    <property type="entry name" value="Condensation"/>
    <property type="match status" value="1"/>
</dbReference>
<proteinExistence type="inferred from homology"/>
<dbReference type="FunFam" id="3.40.50.980:FF:000001">
    <property type="entry name" value="Non-ribosomal peptide synthetase"/>
    <property type="match status" value="1"/>
</dbReference>
<dbReference type="CDD" id="cd19531">
    <property type="entry name" value="LCL_NRPS-like"/>
    <property type="match status" value="1"/>
</dbReference>
<evidence type="ECO:0000256" key="4">
    <source>
        <dbReference type="ARBA" id="ARBA00022553"/>
    </source>
</evidence>
<dbReference type="Pfam" id="PF00501">
    <property type="entry name" value="AMP-binding"/>
    <property type="match status" value="1"/>
</dbReference>
<dbReference type="InterPro" id="IPR029058">
    <property type="entry name" value="AB_hydrolase_fold"/>
</dbReference>
<dbReference type="InterPro" id="IPR001242">
    <property type="entry name" value="Condensation_dom"/>
</dbReference>
<evidence type="ECO:0000256" key="5">
    <source>
        <dbReference type="SAM" id="Coils"/>
    </source>
</evidence>
<keyword evidence="8" id="KW-1185">Reference proteome</keyword>
<dbReference type="InterPro" id="IPR045851">
    <property type="entry name" value="AMP-bd_C_sf"/>
</dbReference>
<dbReference type="Gene3D" id="3.40.50.980">
    <property type="match status" value="2"/>
</dbReference>
<dbReference type="Pfam" id="PF00550">
    <property type="entry name" value="PP-binding"/>
    <property type="match status" value="1"/>
</dbReference>
<name>W4LZP9_ENTF1</name>
<dbReference type="SUPFAM" id="SSF56801">
    <property type="entry name" value="Acetyl-CoA synthetase-like"/>
    <property type="match status" value="1"/>
</dbReference>
<dbReference type="FunFam" id="1.10.1200.10:FF:000005">
    <property type="entry name" value="Nonribosomal peptide synthetase 1"/>
    <property type="match status" value="1"/>
</dbReference>
<evidence type="ECO:0000259" key="6">
    <source>
        <dbReference type="PROSITE" id="PS50075"/>
    </source>
</evidence>
<dbReference type="EMBL" id="AZHW01000051">
    <property type="protein sequence ID" value="ETX03400.1"/>
    <property type="molecule type" value="Genomic_DNA"/>
</dbReference>
<dbReference type="FunFam" id="3.40.50.12780:FF:000012">
    <property type="entry name" value="Non-ribosomal peptide synthetase"/>
    <property type="match status" value="1"/>
</dbReference>
<dbReference type="PROSITE" id="PS00455">
    <property type="entry name" value="AMP_BINDING"/>
    <property type="match status" value="1"/>
</dbReference>
<dbReference type="InterPro" id="IPR023213">
    <property type="entry name" value="CAT-like_dom_sf"/>
</dbReference>
<dbReference type="Gene3D" id="2.30.38.10">
    <property type="entry name" value="Luciferase, Domain 3"/>
    <property type="match status" value="1"/>
</dbReference>
<dbReference type="InterPro" id="IPR020806">
    <property type="entry name" value="PKS_PP-bd"/>
</dbReference>
<comment type="cofactor">
    <cofactor evidence="1">
        <name>pantetheine 4'-phosphate</name>
        <dbReference type="ChEBI" id="CHEBI:47942"/>
    </cofactor>
</comment>
<dbReference type="GO" id="GO:0009366">
    <property type="term" value="C:enterobactin synthetase complex"/>
    <property type="evidence" value="ECO:0007669"/>
    <property type="project" value="TreeGrafter"/>
</dbReference>
<dbReference type="PATRIC" id="fig|1429438.4.peg.217"/>
<organism evidence="7 8">
    <name type="scientific">Entotheonella factor</name>
    <dbReference type="NCBI Taxonomy" id="1429438"/>
    <lineage>
        <taxon>Bacteria</taxon>
        <taxon>Pseudomonadati</taxon>
        <taxon>Nitrospinota/Tectimicrobiota group</taxon>
        <taxon>Candidatus Tectimicrobiota</taxon>
        <taxon>Candidatus Entotheonellia</taxon>
        <taxon>Candidatus Entotheonellales</taxon>
        <taxon>Candidatus Entotheonellaceae</taxon>
        <taxon>Candidatus Entotheonella</taxon>
    </lineage>
</organism>
<gene>
    <name evidence="7" type="ORF">ETSY1_00120</name>
</gene>
<evidence type="ECO:0000256" key="2">
    <source>
        <dbReference type="ARBA" id="ARBA00006432"/>
    </source>
</evidence>
<feature type="domain" description="Carrier" evidence="6">
    <location>
        <begin position="1010"/>
        <end position="1085"/>
    </location>
</feature>
<dbReference type="FunFam" id="2.30.38.10:FF:000001">
    <property type="entry name" value="Non-ribosomal peptide synthetase PvdI"/>
    <property type="match status" value="1"/>
</dbReference>
<dbReference type="GO" id="GO:0031177">
    <property type="term" value="F:phosphopantetheine binding"/>
    <property type="evidence" value="ECO:0007669"/>
    <property type="project" value="InterPro"/>
</dbReference>
<evidence type="ECO:0000313" key="7">
    <source>
        <dbReference type="EMBL" id="ETX03400.1"/>
    </source>
</evidence>
<dbReference type="NCBIfam" id="TIGR01733">
    <property type="entry name" value="AA-adenyl-dom"/>
    <property type="match status" value="1"/>
</dbReference>
<reference evidence="7 8" key="1">
    <citation type="journal article" date="2014" name="Nature">
        <title>An environmental bacterial taxon with a large and distinct metabolic repertoire.</title>
        <authorList>
            <person name="Wilson M.C."/>
            <person name="Mori T."/>
            <person name="Ruckert C."/>
            <person name="Uria A.R."/>
            <person name="Helf M.J."/>
            <person name="Takada K."/>
            <person name="Gernert C."/>
            <person name="Steffens U.A."/>
            <person name="Heycke N."/>
            <person name="Schmitt S."/>
            <person name="Rinke C."/>
            <person name="Helfrich E.J."/>
            <person name="Brachmann A.O."/>
            <person name="Gurgui C."/>
            <person name="Wakimoto T."/>
            <person name="Kracht M."/>
            <person name="Crusemann M."/>
            <person name="Hentschel U."/>
            <person name="Abe I."/>
            <person name="Matsunaga S."/>
            <person name="Kalinowski J."/>
            <person name="Takeyama H."/>
            <person name="Piel J."/>
        </authorList>
    </citation>
    <scope>NUCLEOTIDE SEQUENCE [LARGE SCALE GENOMIC DNA]</scope>
    <source>
        <strain evidence="8">TSY1</strain>
    </source>
</reference>
<dbReference type="SMART" id="SM00823">
    <property type="entry name" value="PKS_PP"/>
    <property type="match status" value="1"/>
</dbReference>
<dbReference type="GO" id="GO:0047527">
    <property type="term" value="F:2,3-dihydroxybenzoate-serine ligase activity"/>
    <property type="evidence" value="ECO:0007669"/>
    <property type="project" value="TreeGrafter"/>
</dbReference>
<evidence type="ECO:0000313" key="8">
    <source>
        <dbReference type="Proteomes" id="UP000019141"/>
    </source>
</evidence>
<dbReference type="HOGENOM" id="CLU_000022_2_4_7"/>
<dbReference type="InterPro" id="IPR000873">
    <property type="entry name" value="AMP-dep_synth/lig_dom"/>
</dbReference>
<dbReference type="PANTHER" id="PTHR45527">
    <property type="entry name" value="NONRIBOSOMAL PEPTIDE SYNTHETASE"/>
    <property type="match status" value="1"/>
</dbReference>
<dbReference type="InterPro" id="IPR025110">
    <property type="entry name" value="AMP-bd_C"/>
</dbReference>
<keyword evidence="4" id="KW-0597">Phosphoprotein</keyword>